<organism evidence="1 2">
    <name type="scientific">Solanum pinnatisectum</name>
    <name type="common">tansyleaf nightshade</name>
    <dbReference type="NCBI Taxonomy" id="50273"/>
    <lineage>
        <taxon>Eukaryota</taxon>
        <taxon>Viridiplantae</taxon>
        <taxon>Streptophyta</taxon>
        <taxon>Embryophyta</taxon>
        <taxon>Tracheophyta</taxon>
        <taxon>Spermatophyta</taxon>
        <taxon>Magnoliopsida</taxon>
        <taxon>eudicotyledons</taxon>
        <taxon>Gunneridae</taxon>
        <taxon>Pentapetalae</taxon>
        <taxon>asterids</taxon>
        <taxon>lamiids</taxon>
        <taxon>Solanales</taxon>
        <taxon>Solanaceae</taxon>
        <taxon>Solanoideae</taxon>
        <taxon>Solaneae</taxon>
        <taxon>Solanum</taxon>
    </lineage>
</organism>
<gene>
    <name evidence="1" type="ORF">R3W88_019199</name>
</gene>
<comment type="caution">
    <text evidence="1">The sequence shown here is derived from an EMBL/GenBank/DDBJ whole genome shotgun (WGS) entry which is preliminary data.</text>
</comment>
<name>A0AAV9KMM1_9SOLN</name>
<proteinExistence type="predicted"/>
<dbReference type="EMBL" id="JAWPEI010000010">
    <property type="protein sequence ID" value="KAK4713292.1"/>
    <property type="molecule type" value="Genomic_DNA"/>
</dbReference>
<reference evidence="1 2" key="1">
    <citation type="submission" date="2023-10" db="EMBL/GenBank/DDBJ databases">
        <title>Genome-Wide Identification Analysis in wild type Solanum Pinnatisectum Reveals Some Genes Defensing Phytophthora Infestans.</title>
        <authorList>
            <person name="Sun C."/>
        </authorList>
    </citation>
    <scope>NUCLEOTIDE SEQUENCE [LARGE SCALE GENOMIC DNA]</scope>
    <source>
        <strain evidence="1">LQN</strain>
        <tissue evidence="1">Leaf</tissue>
    </source>
</reference>
<evidence type="ECO:0000313" key="2">
    <source>
        <dbReference type="Proteomes" id="UP001311915"/>
    </source>
</evidence>
<accession>A0AAV9KMM1</accession>
<protein>
    <submittedName>
        <fullName evidence="1">Uncharacterized protein</fullName>
    </submittedName>
</protein>
<dbReference type="AlphaFoldDB" id="A0AAV9KMM1"/>
<sequence length="248" mass="27998">MLKYLEIGKEKHFSTRPVLRGRTFHTEILSIDAVTKEVIEFYTNLTVLEGNVVTSTVNGVELVFDHIRLGEILKISTKGLVEYVWLNDENCILTSKFSQGRVSTRARKVFKAEMAPFHNLLFKIVHKGILPRGHRRHEACFLDPQLGSYQIAYGNLLSVVFKEFSSSIVECELLDDPDQVSSPSPRAFGPVATLLRDLKAAIDQVVTHQAEIMSLRADLSKSYGEVAKLQEQLVQQQLDNNALMDRVL</sequence>
<dbReference type="Proteomes" id="UP001311915">
    <property type="component" value="Unassembled WGS sequence"/>
</dbReference>
<evidence type="ECO:0000313" key="1">
    <source>
        <dbReference type="EMBL" id="KAK4713292.1"/>
    </source>
</evidence>
<keyword evidence="2" id="KW-1185">Reference proteome</keyword>